<keyword evidence="2" id="KW-1185">Reference proteome</keyword>
<organism evidence="1 2">
    <name type="scientific">Fragilariopsis cylindrus CCMP1102</name>
    <dbReference type="NCBI Taxonomy" id="635003"/>
    <lineage>
        <taxon>Eukaryota</taxon>
        <taxon>Sar</taxon>
        <taxon>Stramenopiles</taxon>
        <taxon>Ochrophyta</taxon>
        <taxon>Bacillariophyta</taxon>
        <taxon>Bacillariophyceae</taxon>
        <taxon>Bacillariophycidae</taxon>
        <taxon>Bacillariales</taxon>
        <taxon>Bacillariaceae</taxon>
        <taxon>Fragilariopsis</taxon>
    </lineage>
</organism>
<sequence length="162" mass="19289">MPAIDHKKESRDGLIRARLLHTLGIQKPANRDPEKREHISVNNLLSNDAPIRRRLNDSKEEHNNKKGHVRRLSRKRLVRFNSIVKEKPIASHKRYTERIKRTMWSDTDEIRENAYRNQIEYQAEGMQWESVLEDDEMYMDAKTGELIHPFWVESEDAKILFS</sequence>
<gene>
    <name evidence="1" type="ORF">FRACYDRAFT_232114</name>
</gene>
<protein>
    <submittedName>
        <fullName evidence="1">Uncharacterized protein</fullName>
    </submittedName>
</protein>
<name>A0A1E7FV21_9STRA</name>
<evidence type="ECO:0000313" key="2">
    <source>
        <dbReference type="Proteomes" id="UP000095751"/>
    </source>
</evidence>
<accession>A0A1E7FV21</accession>
<dbReference type="AlphaFoldDB" id="A0A1E7FV21"/>
<reference evidence="1 2" key="1">
    <citation type="submission" date="2016-09" db="EMBL/GenBank/DDBJ databases">
        <title>Extensive genetic diversity and differential bi-allelic expression allows diatom success in the polar Southern Ocean.</title>
        <authorList>
            <consortium name="DOE Joint Genome Institute"/>
            <person name="Mock T."/>
            <person name="Otillar R.P."/>
            <person name="Strauss J."/>
            <person name="Dupont C."/>
            <person name="Frickenhaus S."/>
            <person name="Maumus F."/>
            <person name="Mcmullan M."/>
            <person name="Sanges R."/>
            <person name="Schmutz J."/>
            <person name="Toseland A."/>
            <person name="Valas R."/>
            <person name="Veluchamy A."/>
            <person name="Ward B.J."/>
            <person name="Allen A."/>
            <person name="Barry K."/>
            <person name="Falciatore A."/>
            <person name="Ferrante M."/>
            <person name="Fortunato A.E."/>
            <person name="Gloeckner G."/>
            <person name="Gruber A."/>
            <person name="Hipkin R."/>
            <person name="Janech M."/>
            <person name="Kroth P."/>
            <person name="Leese F."/>
            <person name="Lindquist E."/>
            <person name="Lyon B.R."/>
            <person name="Martin J."/>
            <person name="Mayer C."/>
            <person name="Parker M."/>
            <person name="Quesneville H."/>
            <person name="Raymond J."/>
            <person name="Uhlig C."/>
            <person name="Valentin K.U."/>
            <person name="Worden A.Z."/>
            <person name="Armbrust E.V."/>
            <person name="Bowler C."/>
            <person name="Green B."/>
            <person name="Moulton V."/>
            <person name="Van Oosterhout C."/>
            <person name="Grigoriev I."/>
        </authorList>
    </citation>
    <scope>NUCLEOTIDE SEQUENCE [LARGE SCALE GENOMIC DNA]</scope>
    <source>
        <strain evidence="1 2">CCMP1102</strain>
    </source>
</reference>
<dbReference type="OrthoDB" id="42884at2759"/>
<dbReference type="EMBL" id="KV784353">
    <property type="protein sequence ID" value="OEU21965.1"/>
    <property type="molecule type" value="Genomic_DNA"/>
</dbReference>
<proteinExistence type="predicted"/>
<dbReference type="Proteomes" id="UP000095751">
    <property type="component" value="Unassembled WGS sequence"/>
</dbReference>
<dbReference type="InParanoid" id="A0A1E7FV21"/>
<dbReference type="KEGG" id="fcy:FRACYDRAFT_232114"/>
<evidence type="ECO:0000313" key="1">
    <source>
        <dbReference type="EMBL" id="OEU21965.1"/>
    </source>
</evidence>